<organism evidence="2 3">
    <name type="scientific">Burkholderia multivorans CGD2</name>
    <dbReference type="NCBI Taxonomy" id="513052"/>
    <lineage>
        <taxon>Bacteria</taxon>
        <taxon>Pseudomonadati</taxon>
        <taxon>Pseudomonadota</taxon>
        <taxon>Betaproteobacteria</taxon>
        <taxon>Burkholderiales</taxon>
        <taxon>Burkholderiaceae</taxon>
        <taxon>Burkholderia</taxon>
        <taxon>Burkholderia cepacia complex</taxon>
    </lineage>
</organism>
<feature type="region of interest" description="Disordered" evidence="1">
    <location>
        <begin position="1"/>
        <end position="28"/>
    </location>
</feature>
<dbReference type="EMBL" id="ACFC01000005">
    <property type="protein sequence ID" value="EEE06970.1"/>
    <property type="molecule type" value="Genomic_DNA"/>
</dbReference>
<name>B9BQS5_9BURK</name>
<dbReference type="Proteomes" id="UP000004535">
    <property type="component" value="Unassembled WGS sequence"/>
</dbReference>
<accession>B9BQS5</accession>
<comment type="caution">
    <text evidence="2">The sequence shown here is derived from an EMBL/GenBank/DDBJ whole genome shotgun (WGS) entry which is preliminary data.</text>
</comment>
<protein>
    <submittedName>
        <fullName evidence="2">Uncharacterized protein</fullName>
    </submittedName>
</protein>
<gene>
    <name evidence="2" type="ORF">BURMUCGD2_1094</name>
</gene>
<proteinExistence type="predicted"/>
<evidence type="ECO:0000313" key="3">
    <source>
        <dbReference type="Proteomes" id="UP000004535"/>
    </source>
</evidence>
<reference evidence="2 3" key="1">
    <citation type="journal article" date="2012" name="J. Bacteriol.">
        <title>Draft Genome Sequence Determination for Cystic Fibrosis and Chronic Granulomatous Disease Burkholderia multivorans Isolates.</title>
        <authorList>
            <person name="Varga J.J."/>
            <person name="Losada L."/>
            <person name="Zelazny A.M."/>
            <person name="Brinkac L."/>
            <person name="Harkins D."/>
            <person name="Radune D."/>
            <person name="Hostetler J."/>
            <person name="Sampaio E.P."/>
            <person name="Ronning C.M."/>
            <person name="Nierman W.C."/>
            <person name="Greenberg D.E."/>
            <person name="Holland S.M."/>
            <person name="Goldberg J.B."/>
        </authorList>
    </citation>
    <scope>NUCLEOTIDE SEQUENCE [LARGE SCALE GENOMIC DNA]</scope>
    <source>
        <strain evidence="2 3">CGD2</strain>
    </source>
</reference>
<dbReference type="AlphaFoldDB" id="B9BQS5"/>
<evidence type="ECO:0000313" key="2">
    <source>
        <dbReference type="EMBL" id="EEE06970.1"/>
    </source>
</evidence>
<sequence length="98" mass="10536">MLSRGKMRADYTQTKWPGRRPAPPLHAAGAPRTAAARAAQRSCGTEMQRAARKAGPFRAVENATDARQRDRYRAGARAVRTAAFFLRPAGASGILEGA</sequence>
<evidence type="ECO:0000256" key="1">
    <source>
        <dbReference type="SAM" id="MobiDB-lite"/>
    </source>
</evidence>